<sequence length="256" mass="27715">MEEPLGGYSDDKDDATAFCEEYQAPDVVSLLVYPHSMCTTPDSGSAGDNVPCAFTEDQVSHSRTMWYVWTVVGWFLILLFPCLLMVLIANVCTRISKNKRLAAKMNEEKEKGEREREVGERLAKEQAVAEAPSLFTVTDRERERERGKESEVVGEYTSVSVAHGKLEPVPVAPMAPLDPMPTVASITPIVPPVPIGEDDASITPIAGDASYNPYVHAATEAGRGGVQGYNPYPLGVGGVSDQYPVSAHGLVPQPNH</sequence>
<evidence type="ECO:0000313" key="2">
    <source>
        <dbReference type="EMBL" id="GIQ88702.1"/>
    </source>
</evidence>
<protein>
    <recommendedName>
        <fullName evidence="4">Transmembrane protein</fullName>
    </recommendedName>
</protein>
<organism evidence="2 3">
    <name type="scientific">Kipferlia bialata</name>
    <dbReference type="NCBI Taxonomy" id="797122"/>
    <lineage>
        <taxon>Eukaryota</taxon>
        <taxon>Metamonada</taxon>
        <taxon>Carpediemonas-like organisms</taxon>
        <taxon>Kipferlia</taxon>
    </lineage>
</organism>
<accession>A0A9K3D5X1</accession>
<dbReference type="Proteomes" id="UP000265618">
    <property type="component" value="Unassembled WGS sequence"/>
</dbReference>
<keyword evidence="1" id="KW-0472">Membrane</keyword>
<gene>
    <name evidence="2" type="ORF">KIPB_011012</name>
</gene>
<evidence type="ECO:0008006" key="4">
    <source>
        <dbReference type="Google" id="ProtNLM"/>
    </source>
</evidence>
<dbReference type="EMBL" id="BDIP01004311">
    <property type="protein sequence ID" value="GIQ88702.1"/>
    <property type="molecule type" value="Genomic_DNA"/>
</dbReference>
<evidence type="ECO:0000313" key="3">
    <source>
        <dbReference type="Proteomes" id="UP000265618"/>
    </source>
</evidence>
<keyword evidence="1" id="KW-0812">Transmembrane</keyword>
<keyword evidence="1" id="KW-1133">Transmembrane helix</keyword>
<proteinExistence type="predicted"/>
<evidence type="ECO:0000256" key="1">
    <source>
        <dbReference type="SAM" id="Phobius"/>
    </source>
</evidence>
<comment type="caution">
    <text evidence="2">The sequence shown here is derived from an EMBL/GenBank/DDBJ whole genome shotgun (WGS) entry which is preliminary data.</text>
</comment>
<keyword evidence="3" id="KW-1185">Reference proteome</keyword>
<dbReference type="AlphaFoldDB" id="A0A9K3D5X1"/>
<feature type="transmembrane region" description="Helical" evidence="1">
    <location>
        <begin position="66"/>
        <end position="91"/>
    </location>
</feature>
<name>A0A9K3D5X1_9EUKA</name>
<reference evidence="2 3" key="1">
    <citation type="journal article" date="2018" name="PLoS ONE">
        <title>The draft genome of Kipferlia bialata reveals reductive genome evolution in fornicate parasites.</title>
        <authorList>
            <person name="Tanifuji G."/>
            <person name="Takabayashi S."/>
            <person name="Kume K."/>
            <person name="Takagi M."/>
            <person name="Nakayama T."/>
            <person name="Kamikawa R."/>
            <person name="Inagaki Y."/>
            <person name="Hashimoto T."/>
        </authorList>
    </citation>
    <scope>NUCLEOTIDE SEQUENCE [LARGE SCALE GENOMIC DNA]</scope>
    <source>
        <strain evidence="2">NY0173</strain>
    </source>
</reference>